<keyword evidence="4 9" id="KW-0812">Transmembrane</keyword>
<accession>A0A1F5NB71</accession>
<proteinExistence type="inferred from homology"/>
<dbReference type="GO" id="GO:0022857">
    <property type="term" value="F:transmembrane transporter activity"/>
    <property type="evidence" value="ECO:0007669"/>
    <property type="project" value="InterPro"/>
</dbReference>
<dbReference type="InterPro" id="IPR052157">
    <property type="entry name" value="BCAA_transport_permease"/>
</dbReference>
<comment type="subcellular location">
    <subcellularLocation>
        <location evidence="1">Cell membrane</location>
        <topology evidence="1">Multi-pass membrane protein</topology>
    </subcellularLocation>
</comment>
<feature type="transmembrane region" description="Helical" evidence="9">
    <location>
        <begin position="221"/>
        <end position="242"/>
    </location>
</feature>
<keyword evidence="7 9" id="KW-0472">Membrane</keyword>
<keyword evidence="6 9" id="KW-1133">Transmembrane helix</keyword>
<feature type="transmembrane region" description="Helical" evidence="9">
    <location>
        <begin position="138"/>
        <end position="159"/>
    </location>
</feature>
<organism evidence="10 11">
    <name type="scientific">Candidatus Doudnabacteria bacterium RIFCSPHIGHO2_01_52_17</name>
    <dbReference type="NCBI Taxonomy" id="1817820"/>
    <lineage>
        <taxon>Bacteria</taxon>
        <taxon>Candidatus Doudnaibacteriota</taxon>
    </lineage>
</organism>
<dbReference type="Pfam" id="PF02653">
    <property type="entry name" value="BPD_transp_2"/>
    <property type="match status" value="1"/>
</dbReference>
<comment type="caution">
    <text evidence="10">The sequence shown here is derived from an EMBL/GenBank/DDBJ whole genome shotgun (WGS) entry which is preliminary data.</text>
</comment>
<feature type="transmembrane region" description="Helical" evidence="9">
    <location>
        <begin position="191"/>
        <end position="209"/>
    </location>
</feature>
<protein>
    <recommendedName>
        <fullName evidence="12">Branched-chain amino acid ABC transporter permease</fullName>
    </recommendedName>
</protein>
<reference evidence="10 11" key="1">
    <citation type="journal article" date="2016" name="Nat. Commun.">
        <title>Thousands of microbial genomes shed light on interconnected biogeochemical processes in an aquifer system.</title>
        <authorList>
            <person name="Anantharaman K."/>
            <person name="Brown C.T."/>
            <person name="Hug L.A."/>
            <person name="Sharon I."/>
            <person name="Castelle C.J."/>
            <person name="Probst A.J."/>
            <person name="Thomas B.C."/>
            <person name="Singh A."/>
            <person name="Wilkins M.J."/>
            <person name="Karaoz U."/>
            <person name="Brodie E.L."/>
            <person name="Williams K.H."/>
            <person name="Hubbard S.S."/>
            <person name="Banfield J.F."/>
        </authorList>
    </citation>
    <scope>NUCLEOTIDE SEQUENCE [LARGE SCALE GENOMIC DNA]</scope>
</reference>
<dbReference type="GO" id="GO:0005886">
    <property type="term" value="C:plasma membrane"/>
    <property type="evidence" value="ECO:0007669"/>
    <property type="project" value="UniProtKB-SubCell"/>
</dbReference>
<evidence type="ECO:0008006" key="12">
    <source>
        <dbReference type="Google" id="ProtNLM"/>
    </source>
</evidence>
<evidence type="ECO:0000256" key="1">
    <source>
        <dbReference type="ARBA" id="ARBA00004651"/>
    </source>
</evidence>
<feature type="transmembrane region" description="Helical" evidence="9">
    <location>
        <begin position="95"/>
        <end position="118"/>
    </location>
</feature>
<name>A0A1F5NB71_9BACT</name>
<dbReference type="AlphaFoldDB" id="A0A1F5NB71"/>
<gene>
    <name evidence="10" type="ORF">A3K06_03760</name>
</gene>
<dbReference type="InterPro" id="IPR001851">
    <property type="entry name" value="ABC_transp_permease"/>
</dbReference>
<evidence type="ECO:0000256" key="9">
    <source>
        <dbReference type="SAM" id="Phobius"/>
    </source>
</evidence>
<comment type="similarity">
    <text evidence="8">Belongs to the binding-protein-dependent transport system permease family. LivHM subfamily.</text>
</comment>
<keyword evidence="2" id="KW-0813">Transport</keyword>
<feature type="transmembrane region" description="Helical" evidence="9">
    <location>
        <begin position="254"/>
        <end position="277"/>
    </location>
</feature>
<sequence>MPIFFQVIANGLVTFAIYVLVAGGISFLYAATRIFHLANGVVVLGAGYVFWWAWVWLGWHPAAAVVFSLVISSAVGLLMNEFVYEPLRRRGTKGLGYLIATLALLIFGTAVVMALFGAQPRTFDFQTASLVFGGVYMTVFQLWALMISILLLIVFFWIIRFTRFGKALRATADNETVAEVLGVDTKMLRRWAFLLASLFAAVGGILNGLEFNLDPNMGLIFAVRGFTAAVIGGVGSFGGAIIGSGLVSFLEQAIVWFFGAGWRNAIVFILLFLFLLLRPGGIFGSKN</sequence>
<keyword evidence="3" id="KW-1003">Cell membrane</keyword>
<feature type="transmembrane region" description="Helical" evidence="9">
    <location>
        <begin position="63"/>
        <end position="83"/>
    </location>
</feature>
<dbReference type="InterPro" id="IPR037294">
    <property type="entry name" value="ABC_BtuC-like"/>
</dbReference>
<keyword evidence="5" id="KW-0029">Amino-acid transport</keyword>
<dbReference type="PANTHER" id="PTHR11795:SF449">
    <property type="entry name" value="BRANCHED-CHAIN AMINO ACID TRANSPORT PERMEASE PROTEIN LIVH-RELATED"/>
    <property type="match status" value="1"/>
</dbReference>
<evidence type="ECO:0000256" key="6">
    <source>
        <dbReference type="ARBA" id="ARBA00022989"/>
    </source>
</evidence>
<evidence type="ECO:0000256" key="8">
    <source>
        <dbReference type="ARBA" id="ARBA00037998"/>
    </source>
</evidence>
<dbReference type="Gene3D" id="1.10.3470.10">
    <property type="entry name" value="ABC transporter involved in vitamin B12 uptake, BtuC"/>
    <property type="match status" value="1"/>
</dbReference>
<feature type="transmembrane region" description="Helical" evidence="9">
    <location>
        <begin position="37"/>
        <end position="57"/>
    </location>
</feature>
<dbReference type="Proteomes" id="UP000176547">
    <property type="component" value="Unassembled WGS sequence"/>
</dbReference>
<feature type="transmembrane region" description="Helical" evidence="9">
    <location>
        <begin position="12"/>
        <end position="30"/>
    </location>
</feature>
<evidence type="ECO:0000256" key="4">
    <source>
        <dbReference type="ARBA" id="ARBA00022692"/>
    </source>
</evidence>
<evidence type="ECO:0000256" key="3">
    <source>
        <dbReference type="ARBA" id="ARBA00022475"/>
    </source>
</evidence>
<dbReference type="CDD" id="cd06582">
    <property type="entry name" value="TM_PBP1_LivH_like"/>
    <property type="match status" value="1"/>
</dbReference>
<dbReference type="PANTHER" id="PTHR11795">
    <property type="entry name" value="BRANCHED-CHAIN AMINO ACID TRANSPORT SYSTEM PERMEASE PROTEIN LIVH"/>
    <property type="match status" value="1"/>
</dbReference>
<evidence type="ECO:0000256" key="7">
    <source>
        <dbReference type="ARBA" id="ARBA00023136"/>
    </source>
</evidence>
<dbReference type="EMBL" id="MFEG01000040">
    <property type="protein sequence ID" value="OGE74833.1"/>
    <property type="molecule type" value="Genomic_DNA"/>
</dbReference>
<dbReference type="GO" id="GO:0006865">
    <property type="term" value="P:amino acid transport"/>
    <property type="evidence" value="ECO:0007669"/>
    <property type="project" value="UniProtKB-KW"/>
</dbReference>
<evidence type="ECO:0000256" key="5">
    <source>
        <dbReference type="ARBA" id="ARBA00022970"/>
    </source>
</evidence>
<evidence type="ECO:0000256" key="2">
    <source>
        <dbReference type="ARBA" id="ARBA00022448"/>
    </source>
</evidence>
<evidence type="ECO:0000313" key="11">
    <source>
        <dbReference type="Proteomes" id="UP000176547"/>
    </source>
</evidence>
<evidence type="ECO:0000313" key="10">
    <source>
        <dbReference type="EMBL" id="OGE74833.1"/>
    </source>
</evidence>